<comment type="caution">
    <text evidence="1">The sequence shown here is derived from an EMBL/GenBank/DDBJ whole genome shotgun (WGS) entry which is preliminary data.</text>
</comment>
<organism evidence="1 2">
    <name type="scientific">Populus alba</name>
    <name type="common">White poplar</name>
    <dbReference type="NCBI Taxonomy" id="43335"/>
    <lineage>
        <taxon>Eukaryota</taxon>
        <taxon>Viridiplantae</taxon>
        <taxon>Streptophyta</taxon>
        <taxon>Embryophyta</taxon>
        <taxon>Tracheophyta</taxon>
        <taxon>Spermatophyta</taxon>
        <taxon>Magnoliopsida</taxon>
        <taxon>eudicotyledons</taxon>
        <taxon>Gunneridae</taxon>
        <taxon>Pentapetalae</taxon>
        <taxon>rosids</taxon>
        <taxon>fabids</taxon>
        <taxon>Malpighiales</taxon>
        <taxon>Salicaceae</taxon>
        <taxon>Saliceae</taxon>
        <taxon>Populus</taxon>
    </lineage>
</organism>
<evidence type="ECO:0000313" key="1">
    <source>
        <dbReference type="EMBL" id="KAL3573951.1"/>
    </source>
</evidence>
<proteinExistence type="predicted"/>
<accession>A0ACC4B6P8</accession>
<keyword evidence="2" id="KW-1185">Reference proteome</keyword>
<gene>
    <name evidence="1" type="ORF">D5086_024564</name>
</gene>
<reference evidence="1 2" key="1">
    <citation type="journal article" date="2024" name="Plant Biotechnol. J.">
        <title>Genome and CRISPR/Cas9 system of a widespread forest tree (Populus alba) in the world.</title>
        <authorList>
            <person name="Liu Y.J."/>
            <person name="Jiang P.F."/>
            <person name="Han X.M."/>
            <person name="Li X.Y."/>
            <person name="Wang H.M."/>
            <person name="Wang Y.J."/>
            <person name="Wang X.X."/>
            <person name="Zeng Q.Y."/>
        </authorList>
    </citation>
    <scope>NUCLEOTIDE SEQUENCE [LARGE SCALE GENOMIC DNA]</scope>
    <source>
        <strain evidence="2">cv. PAL-ZL1</strain>
    </source>
</reference>
<evidence type="ECO:0000313" key="2">
    <source>
        <dbReference type="Proteomes" id="UP000309997"/>
    </source>
</evidence>
<sequence length="124" mass="13981">MRVVVIAMAEMAISELLHQSIYRSPCSLIDVVVISEPMRWNGDFNKGWRRPAAGVMKVFENISGPISKHIINTINVESMAECCPRAVMDHIESISINFDNPEESIIEKKSMIDVSKVFEQVALF</sequence>
<dbReference type="Proteomes" id="UP000309997">
    <property type="component" value="Unassembled WGS sequence"/>
</dbReference>
<name>A0ACC4B6P8_POPAL</name>
<dbReference type="EMBL" id="RCHU02000013">
    <property type="protein sequence ID" value="KAL3573951.1"/>
    <property type="molecule type" value="Genomic_DNA"/>
</dbReference>
<protein>
    <submittedName>
        <fullName evidence="1">Uncharacterized protein</fullName>
    </submittedName>
</protein>